<gene>
    <name evidence="3" type="ORF">THFILI_11155</name>
</gene>
<dbReference type="CDD" id="cd00293">
    <property type="entry name" value="USP-like"/>
    <property type="match status" value="2"/>
</dbReference>
<dbReference type="RefSeq" id="WP_038060567.1">
    <property type="nucleotide sequence ID" value="NZ_JPSL02000040.1"/>
</dbReference>
<dbReference type="SUPFAM" id="SSF52402">
    <property type="entry name" value="Adenine nucleotide alpha hydrolases-like"/>
    <property type="match status" value="2"/>
</dbReference>
<dbReference type="Proteomes" id="UP000030364">
    <property type="component" value="Unassembled WGS sequence"/>
</dbReference>
<organism evidence="3 4">
    <name type="scientific">Thermus filiformis</name>
    <dbReference type="NCBI Taxonomy" id="276"/>
    <lineage>
        <taxon>Bacteria</taxon>
        <taxon>Thermotogati</taxon>
        <taxon>Deinococcota</taxon>
        <taxon>Deinococci</taxon>
        <taxon>Thermales</taxon>
        <taxon>Thermaceae</taxon>
        <taxon>Thermus</taxon>
    </lineage>
</organism>
<dbReference type="STRING" id="276.THFILI_11155"/>
<dbReference type="Pfam" id="PF00582">
    <property type="entry name" value="Usp"/>
    <property type="match status" value="2"/>
</dbReference>
<name>A0A0A2WXH2_THEFI</name>
<comment type="caution">
    <text evidence="3">The sequence shown here is derived from an EMBL/GenBank/DDBJ whole genome shotgun (WGS) entry which is preliminary data.</text>
</comment>
<proteinExistence type="inferred from homology"/>
<protein>
    <submittedName>
        <fullName evidence="3">Universal stress protein UspA</fullName>
    </submittedName>
</protein>
<dbReference type="PANTHER" id="PTHR46268:SF6">
    <property type="entry name" value="UNIVERSAL STRESS PROTEIN UP12"/>
    <property type="match status" value="1"/>
</dbReference>
<evidence type="ECO:0000313" key="3">
    <source>
        <dbReference type="EMBL" id="KGQ23000.1"/>
    </source>
</evidence>
<dbReference type="PATRIC" id="fig|276.5.peg.150"/>
<evidence type="ECO:0000259" key="2">
    <source>
        <dbReference type="Pfam" id="PF00582"/>
    </source>
</evidence>
<sequence>MNLLLATDGSPPARSAEVLAEWLAYKLQARLRVLFVRDERLIRLPQLLDLGALSIPLPVRHQELEEALTLKGEAVLERVRKSAEEAGLPVEAFLETGLPHEVIVRHARTTDLLVMGRAGEAHLGEFLGLGSTADRVLRTCPTPVLLAPLAYVEPQGAVLGYNATESAVRALRTLRPLAKALGLLVRVVSVHEDPVVAGAWALEAEAYLQEEGVRTEALAFSGDPAEHLLRLAGPEDLLALGAPVRRFVLGSTAEHVVRHALGPVLTVR</sequence>
<dbReference type="Gene3D" id="3.40.50.12370">
    <property type="match status" value="1"/>
</dbReference>
<reference evidence="3 4" key="1">
    <citation type="journal article" date="2015" name="Genome Announc.">
        <title>Draft Genome Sequence of the Thermophile Thermus filiformis ATCC 43280, Producer of Carotenoid-(Di)glucoside-Branched Fatty Acid (Di)esters and Source of Hyperthermostable Enzymes of Biotechnological Interest.</title>
        <authorList>
            <person name="Mandelli F."/>
            <person name="Oliveira Ramires B."/>
            <person name="Couger M.B."/>
            <person name="Paixao D.A."/>
            <person name="Camilo C.M."/>
            <person name="Polikarpov I."/>
            <person name="Prade R."/>
            <person name="Riano-Pachon D.M."/>
            <person name="Squina F.M."/>
        </authorList>
    </citation>
    <scope>NUCLEOTIDE SEQUENCE [LARGE SCALE GENOMIC DNA]</scope>
    <source>
        <strain evidence="3 4">ATCC 43280</strain>
    </source>
</reference>
<evidence type="ECO:0000313" key="4">
    <source>
        <dbReference type="Proteomes" id="UP000030364"/>
    </source>
</evidence>
<dbReference type="EMBL" id="JPSL02000040">
    <property type="protein sequence ID" value="KGQ23000.1"/>
    <property type="molecule type" value="Genomic_DNA"/>
</dbReference>
<dbReference type="OrthoDB" id="9804721at2"/>
<feature type="domain" description="UspA" evidence="2">
    <location>
        <begin position="2"/>
        <end position="147"/>
    </location>
</feature>
<comment type="similarity">
    <text evidence="1">Belongs to the universal stress protein A family.</text>
</comment>
<keyword evidence="4" id="KW-1185">Reference proteome</keyword>
<dbReference type="AlphaFoldDB" id="A0A0A2WXH2"/>
<evidence type="ECO:0000256" key="1">
    <source>
        <dbReference type="ARBA" id="ARBA00008791"/>
    </source>
</evidence>
<feature type="domain" description="UspA" evidence="2">
    <location>
        <begin position="166"/>
        <end position="268"/>
    </location>
</feature>
<dbReference type="InterPro" id="IPR006016">
    <property type="entry name" value="UspA"/>
</dbReference>
<dbReference type="PANTHER" id="PTHR46268">
    <property type="entry name" value="STRESS RESPONSE PROTEIN NHAX"/>
    <property type="match status" value="1"/>
</dbReference>
<accession>A0A0A2WXH2</accession>